<dbReference type="AlphaFoldDB" id="A0A0R3WV50"/>
<dbReference type="Gene3D" id="1.20.1070.10">
    <property type="entry name" value="Rhodopsin 7-helix transmembrane proteins"/>
    <property type="match status" value="1"/>
</dbReference>
<evidence type="ECO:0000256" key="1">
    <source>
        <dbReference type="SAM" id="Phobius"/>
    </source>
</evidence>
<reference evidence="2 3" key="2">
    <citation type="submission" date="2018-11" db="EMBL/GenBank/DDBJ databases">
        <authorList>
            <consortium name="Pathogen Informatics"/>
        </authorList>
    </citation>
    <scope>NUCLEOTIDE SEQUENCE [LARGE SCALE GENOMIC DNA]</scope>
</reference>
<name>A0A0R3WV50_HYDTA</name>
<gene>
    <name evidence="2" type="ORF">TTAC_LOCUS4625</name>
</gene>
<reference evidence="4" key="1">
    <citation type="submission" date="2017-02" db="UniProtKB">
        <authorList>
            <consortium name="WormBaseParasite"/>
        </authorList>
    </citation>
    <scope>IDENTIFICATION</scope>
</reference>
<feature type="transmembrane region" description="Helical" evidence="1">
    <location>
        <begin position="265"/>
        <end position="285"/>
    </location>
</feature>
<dbReference type="WBParaSite" id="TTAC_0000464001-mRNA-1">
    <property type="protein sequence ID" value="TTAC_0000464001-mRNA-1"/>
    <property type="gene ID" value="TTAC_0000464001"/>
</dbReference>
<sequence>MVSDAPSQSETKGPVETHSQMLLRFANPMNIPATLTGEIGSQGWTKNTNDTTLLLTDLVPFTLNSSQQACSITLCVVFLVSIIVNLLSWHCLRRLSGGRGLCIVKFFLYLTVLESIDLLIKLNDVLMCVTHGVPMFIAMEFLGRWSCQTLAMGYTSFKHTESLLITTLAFDSLIFLKQLKQHVAKFRAEWAFNAFIFIIATVATTNSQFFWTFDLFRVDNRMPPSDSLYGGGVLAEPTLYTCGFSASYSLNHAFIAYLWPALDHLIGDVLPCLLPLAAGVIILSTRRKILKTSRRNSNTDSTGDLEELMWILPVLLLLHGLSILPRMLFYIKKYFLFSGRWKCSRQLTDVMLRMETASVRVHKSDKT</sequence>
<organism evidence="4">
    <name type="scientific">Hydatigena taeniaeformis</name>
    <name type="common">Feline tapeworm</name>
    <name type="synonym">Taenia taeniaeformis</name>
    <dbReference type="NCBI Taxonomy" id="6205"/>
    <lineage>
        <taxon>Eukaryota</taxon>
        <taxon>Metazoa</taxon>
        <taxon>Spiralia</taxon>
        <taxon>Lophotrochozoa</taxon>
        <taxon>Platyhelminthes</taxon>
        <taxon>Cestoda</taxon>
        <taxon>Eucestoda</taxon>
        <taxon>Cyclophyllidea</taxon>
        <taxon>Taeniidae</taxon>
        <taxon>Hydatigera</taxon>
    </lineage>
</organism>
<keyword evidence="1" id="KW-1133">Transmembrane helix</keyword>
<feature type="transmembrane region" description="Helical" evidence="1">
    <location>
        <begin position="191"/>
        <end position="213"/>
    </location>
</feature>
<dbReference type="EMBL" id="UYWX01004919">
    <property type="protein sequence ID" value="VDM25313.1"/>
    <property type="molecule type" value="Genomic_DNA"/>
</dbReference>
<keyword evidence="1" id="KW-0472">Membrane</keyword>
<feature type="transmembrane region" description="Helical" evidence="1">
    <location>
        <begin position="69"/>
        <end position="89"/>
    </location>
</feature>
<accession>A0A0R3WV50</accession>
<dbReference type="OrthoDB" id="6263941at2759"/>
<keyword evidence="1" id="KW-0812">Transmembrane</keyword>
<proteinExistence type="predicted"/>
<feature type="transmembrane region" description="Helical" evidence="1">
    <location>
        <begin position="308"/>
        <end position="331"/>
    </location>
</feature>
<evidence type="ECO:0000313" key="3">
    <source>
        <dbReference type="Proteomes" id="UP000274429"/>
    </source>
</evidence>
<dbReference type="Proteomes" id="UP000274429">
    <property type="component" value="Unassembled WGS sequence"/>
</dbReference>
<keyword evidence="3" id="KW-1185">Reference proteome</keyword>
<evidence type="ECO:0000313" key="4">
    <source>
        <dbReference type="WBParaSite" id="TTAC_0000464001-mRNA-1"/>
    </source>
</evidence>
<evidence type="ECO:0000313" key="2">
    <source>
        <dbReference type="EMBL" id="VDM25313.1"/>
    </source>
</evidence>
<protein>
    <submittedName>
        <fullName evidence="4">G_PROTEIN_RECEP_F1_2 domain-containing protein</fullName>
    </submittedName>
</protein>
<dbReference type="SUPFAM" id="SSF81321">
    <property type="entry name" value="Family A G protein-coupled receptor-like"/>
    <property type="match status" value="1"/>
</dbReference>